<evidence type="ECO:0000313" key="1">
    <source>
        <dbReference type="EMBL" id="KAK3782824.1"/>
    </source>
</evidence>
<keyword evidence="2" id="KW-1185">Reference proteome</keyword>
<dbReference type="Proteomes" id="UP001283361">
    <property type="component" value="Unassembled WGS sequence"/>
</dbReference>
<sequence length="85" mass="9332">MTSTRKDMTSRSCRHSPILFLIKGSLVYQSPPNHRQQSGSPGAAVLSCHSSGFNPLSPSRPLGGSYLDHQLGQCRYPLLRISLHL</sequence>
<dbReference type="AlphaFoldDB" id="A0AAE1A7N7"/>
<comment type="caution">
    <text evidence="1">The sequence shown here is derived from an EMBL/GenBank/DDBJ whole genome shotgun (WGS) entry which is preliminary data.</text>
</comment>
<proteinExistence type="predicted"/>
<name>A0AAE1A7N7_9GAST</name>
<evidence type="ECO:0000313" key="2">
    <source>
        <dbReference type="Proteomes" id="UP001283361"/>
    </source>
</evidence>
<accession>A0AAE1A7N7</accession>
<organism evidence="1 2">
    <name type="scientific">Elysia crispata</name>
    <name type="common">lettuce slug</name>
    <dbReference type="NCBI Taxonomy" id="231223"/>
    <lineage>
        <taxon>Eukaryota</taxon>
        <taxon>Metazoa</taxon>
        <taxon>Spiralia</taxon>
        <taxon>Lophotrochozoa</taxon>
        <taxon>Mollusca</taxon>
        <taxon>Gastropoda</taxon>
        <taxon>Heterobranchia</taxon>
        <taxon>Euthyneura</taxon>
        <taxon>Panpulmonata</taxon>
        <taxon>Sacoglossa</taxon>
        <taxon>Placobranchoidea</taxon>
        <taxon>Plakobranchidae</taxon>
        <taxon>Elysia</taxon>
    </lineage>
</organism>
<protein>
    <submittedName>
        <fullName evidence="1">Uncharacterized protein</fullName>
    </submittedName>
</protein>
<gene>
    <name evidence="1" type="ORF">RRG08_002458</name>
</gene>
<reference evidence="1" key="1">
    <citation type="journal article" date="2023" name="G3 (Bethesda)">
        <title>A reference genome for the long-term kleptoplast-retaining sea slug Elysia crispata morphotype clarki.</title>
        <authorList>
            <person name="Eastman K.E."/>
            <person name="Pendleton A.L."/>
            <person name="Shaikh M.A."/>
            <person name="Suttiyut T."/>
            <person name="Ogas R."/>
            <person name="Tomko P."/>
            <person name="Gavelis G."/>
            <person name="Widhalm J.R."/>
            <person name="Wisecaver J.H."/>
        </authorList>
    </citation>
    <scope>NUCLEOTIDE SEQUENCE</scope>
    <source>
        <strain evidence="1">ECLA1</strain>
    </source>
</reference>
<dbReference type="EMBL" id="JAWDGP010002483">
    <property type="protein sequence ID" value="KAK3782824.1"/>
    <property type="molecule type" value="Genomic_DNA"/>
</dbReference>